<comment type="caution">
    <text evidence="3">The sequence shown here is derived from an EMBL/GenBank/DDBJ whole genome shotgun (WGS) entry which is preliminary data.</text>
</comment>
<dbReference type="AlphaFoldDB" id="A0A151NQ08"/>
<feature type="coiled-coil region" evidence="1">
    <location>
        <begin position="136"/>
        <end position="187"/>
    </location>
</feature>
<evidence type="ECO:0000313" key="4">
    <source>
        <dbReference type="Proteomes" id="UP000050525"/>
    </source>
</evidence>
<evidence type="ECO:0000256" key="1">
    <source>
        <dbReference type="SAM" id="Coils"/>
    </source>
</evidence>
<reference evidence="3 4" key="1">
    <citation type="journal article" date="2012" name="Genome Biol.">
        <title>Sequencing three crocodilian genomes to illuminate the evolution of archosaurs and amniotes.</title>
        <authorList>
            <person name="St John J.A."/>
            <person name="Braun E.L."/>
            <person name="Isberg S.R."/>
            <person name="Miles L.G."/>
            <person name="Chong A.Y."/>
            <person name="Gongora J."/>
            <person name="Dalzell P."/>
            <person name="Moran C."/>
            <person name="Bed'hom B."/>
            <person name="Abzhanov A."/>
            <person name="Burgess S.C."/>
            <person name="Cooksey A.M."/>
            <person name="Castoe T.A."/>
            <person name="Crawford N.G."/>
            <person name="Densmore L.D."/>
            <person name="Drew J.C."/>
            <person name="Edwards S.V."/>
            <person name="Faircloth B.C."/>
            <person name="Fujita M.K."/>
            <person name="Greenwold M.J."/>
            <person name="Hoffmann F.G."/>
            <person name="Howard J.M."/>
            <person name="Iguchi T."/>
            <person name="Janes D.E."/>
            <person name="Khan S.Y."/>
            <person name="Kohno S."/>
            <person name="de Koning A.J."/>
            <person name="Lance S.L."/>
            <person name="McCarthy F.M."/>
            <person name="McCormack J.E."/>
            <person name="Merchant M.E."/>
            <person name="Peterson D.G."/>
            <person name="Pollock D.D."/>
            <person name="Pourmand N."/>
            <person name="Raney B.J."/>
            <person name="Roessler K.A."/>
            <person name="Sanford J.R."/>
            <person name="Sawyer R.H."/>
            <person name="Schmidt C.J."/>
            <person name="Triplett E.W."/>
            <person name="Tuberville T.D."/>
            <person name="Venegas-Anaya M."/>
            <person name="Howard J.T."/>
            <person name="Jarvis E.D."/>
            <person name="Guillette L.J.Jr."/>
            <person name="Glenn T.C."/>
            <person name="Green R.E."/>
            <person name="Ray D.A."/>
        </authorList>
    </citation>
    <scope>NUCLEOTIDE SEQUENCE [LARGE SCALE GENOMIC DNA]</scope>
    <source>
        <strain evidence="3">KSC_2009_1</strain>
    </source>
</reference>
<name>A0A151NQ08_ALLMI</name>
<dbReference type="Proteomes" id="UP000050525">
    <property type="component" value="Unassembled WGS sequence"/>
</dbReference>
<organism evidence="3 4">
    <name type="scientific">Alligator mississippiensis</name>
    <name type="common">American alligator</name>
    <dbReference type="NCBI Taxonomy" id="8496"/>
    <lineage>
        <taxon>Eukaryota</taxon>
        <taxon>Metazoa</taxon>
        <taxon>Chordata</taxon>
        <taxon>Craniata</taxon>
        <taxon>Vertebrata</taxon>
        <taxon>Euteleostomi</taxon>
        <taxon>Archelosauria</taxon>
        <taxon>Archosauria</taxon>
        <taxon>Crocodylia</taxon>
        <taxon>Alligatoridae</taxon>
        <taxon>Alligatorinae</taxon>
        <taxon>Alligator</taxon>
    </lineage>
</organism>
<keyword evidence="4" id="KW-1185">Reference proteome</keyword>
<dbReference type="EMBL" id="AKHW03002440">
    <property type="protein sequence ID" value="KYO38575.1"/>
    <property type="molecule type" value="Genomic_DNA"/>
</dbReference>
<feature type="region of interest" description="Disordered" evidence="2">
    <location>
        <begin position="225"/>
        <end position="244"/>
    </location>
</feature>
<evidence type="ECO:0000256" key="2">
    <source>
        <dbReference type="SAM" id="MobiDB-lite"/>
    </source>
</evidence>
<proteinExistence type="predicted"/>
<evidence type="ECO:0000313" key="3">
    <source>
        <dbReference type="EMBL" id="KYO38575.1"/>
    </source>
</evidence>
<accession>A0A151NQ08</accession>
<keyword evidence="1" id="KW-0175">Coiled coil</keyword>
<gene>
    <name evidence="3" type="ORF">Y1Q_0023306</name>
</gene>
<protein>
    <submittedName>
        <fullName evidence="3">Uncharacterized protein</fullName>
    </submittedName>
</protein>
<sequence>MAKAEDLKSLKQENFAWSLRINELEEKTEWLEWELEVAQFQKEQAEAKAAGLEQWLQAGKMEGGSKEIKRLMAAEVERTHTLEQPIVKETQKSREREKKMQREMKAWTVRSQEAGTTQAGEQKEVLQKLEVSRSLIGVLQREVHSQEDRIKGLQDEVEKWQQKCISAEQLIQKLRDTLHENQALTEEKGKVISQEMEEVKAYMANYEVLRDWNLSLERELEAGMNENDRLRSQLQSVETGKRPP</sequence>